<proteinExistence type="predicted"/>
<organism evidence="1 2">
    <name type="scientific">Chaetoceros tenuissimus</name>
    <dbReference type="NCBI Taxonomy" id="426638"/>
    <lineage>
        <taxon>Eukaryota</taxon>
        <taxon>Sar</taxon>
        <taxon>Stramenopiles</taxon>
        <taxon>Ochrophyta</taxon>
        <taxon>Bacillariophyta</taxon>
        <taxon>Coscinodiscophyceae</taxon>
        <taxon>Chaetocerotophycidae</taxon>
        <taxon>Chaetocerotales</taxon>
        <taxon>Chaetocerotaceae</taxon>
        <taxon>Chaetoceros</taxon>
    </lineage>
</organism>
<comment type="caution">
    <text evidence="1">The sequence shown here is derived from an EMBL/GenBank/DDBJ whole genome shotgun (WGS) entry which is preliminary data.</text>
</comment>
<keyword evidence="2" id="KW-1185">Reference proteome</keyword>
<sequence>MSEEFLLGQISAISREFKSNVTESIQTWRSRSNDPNLSEKKRKKSQKLFEIWSHPYVMDILQCRHFSRNKYCRRECFLSNHGPGCKKSLLQTYKNVPRCPQGFTLPTDDHLILHMITYLDYFTAHKMTLVSKRFKGLMHTFKSMRCKEMLASMPVTLDIMDKHDFRRDQNIPELSFSKSWHPQYEQEDQDFLFDDVLKFADEKEFFVPEQRTGTPQERQSIDLRTHYARECMDIYSSFPLSTIEDMIMENDVHRNGYISLDKPQDTEEFDTYIRFKILSRHQVTLQEAWTLFVERIIYDSDENEFSEIYIPRRHLLWSLLAAADPSSIHLSHVHTTYESLSSFHLYDHIALSFIVGGERVEIVGKRKQSIIY</sequence>
<accession>A0AAD3H4E6</accession>
<evidence type="ECO:0000313" key="1">
    <source>
        <dbReference type="EMBL" id="GFH49921.1"/>
    </source>
</evidence>
<evidence type="ECO:0000313" key="2">
    <source>
        <dbReference type="Proteomes" id="UP001054902"/>
    </source>
</evidence>
<name>A0AAD3H4E6_9STRA</name>
<evidence type="ECO:0008006" key="3">
    <source>
        <dbReference type="Google" id="ProtNLM"/>
    </source>
</evidence>
<protein>
    <recommendedName>
        <fullName evidence="3">F-box domain-containing protein</fullName>
    </recommendedName>
</protein>
<dbReference type="AlphaFoldDB" id="A0AAD3H4E6"/>
<reference evidence="1 2" key="1">
    <citation type="journal article" date="2021" name="Sci. Rep.">
        <title>The genome of the diatom Chaetoceros tenuissimus carries an ancient integrated fragment of an extant virus.</title>
        <authorList>
            <person name="Hongo Y."/>
            <person name="Kimura K."/>
            <person name="Takaki Y."/>
            <person name="Yoshida Y."/>
            <person name="Baba S."/>
            <person name="Kobayashi G."/>
            <person name="Nagasaki K."/>
            <person name="Hano T."/>
            <person name="Tomaru Y."/>
        </authorList>
    </citation>
    <scope>NUCLEOTIDE SEQUENCE [LARGE SCALE GENOMIC DNA]</scope>
    <source>
        <strain evidence="1 2">NIES-3715</strain>
    </source>
</reference>
<gene>
    <name evidence="1" type="ORF">CTEN210_06397</name>
</gene>
<dbReference type="EMBL" id="BLLK01000038">
    <property type="protein sequence ID" value="GFH49921.1"/>
    <property type="molecule type" value="Genomic_DNA"/>
</dbReference>
<dbReference type="Proteomes" id="UP001054902">
    <property type="component" value="Unassembled WGS sequence"/>
</dbReference>